<evidence type="ECO:0000256" key="7">
    <source>
        <dbReference type="ARBA" id="ARBA00022729"/>
    </source>
</evidence>
<dbReference type="GO" id="GO:0004650">
    <property type="term" value="F:polygalacturonase activity"/>
    <property type="evidence" value="ECO:0007669"/>
    <property type="project" value="UniProtKB-EC"/>
</dbReference>
<comment type="subcellular location">
    <subcellularLocation>
        <location evidence="17">Cytoplasm</location>
    </subcellularLocation>
    <subcellularLocation>
        <location evidence="17">Nucleus</location>
    </subcellularLocation>
    <subcellularLocation>
        <location evidence="1">Secreted</location>
    </subcellularLocation>
</comment>
<dbReference type="AlphaFoldDB" id="A0A364KS77"/>
<dbReference type="GO" id="GO:0017061">
    <property type="term" value="F:S-methyl-5-thioadenosine phosphorylase activity"/>
    <property type="evidence" value="ECO:0007669"/>
    <property type="project" value="UniProtKB-UniRule"/>
</dbReference>
<keyword evidence="6 17" id="KW-0660">Purine salvage</keyword>
<evidence type="ECO:0000313" key="23">
    <source>
        <dbReference type="EMBL" id="RAO66395.1"/>
    </source>
</evidence>
<evidence type="ECO:0000256" key="16">
    <source>
        <dbReference type="ARBA" id="ARBA00037707"/>
    </source>
</evidence>
<dbReference type="Pfam" id="PF04082">
    <property type="entry name" value="Fungal_trans"/>
    <property type="match status" value="1"/>
</dbReference>
<dbReference type="InterPro" id="IPR012334">
    <property type="entry name" value="Pectin_lyas_fold"/>
</dbReference>
<gene>
    <name evidence="23" type="ORF">BHQ10_002407</name>
</gene>
<dbReference type="GO" id="GO:0019509">
    <property type="term" value="P:L-methionine salvage from methylthioadenosine"/>
    <property type="evidence" value="ECO:0007669"/>
    <property type="project" value="UniProtKB-UniRule"/>
</dbReference>
<dbReference type="STRING" id="1196081.A0A364KS77"/>
<feature type="binding site" evidence="17">
    <location>
        <position position="891"/>
    </location>
    <ligand>
        <name>phosphate</name>
        <dbReference type="ChEBI" id="CHEBI:43474"/>
    </ligand>
</feature>
<evidence type="ECO:0000256" key="21">
    <source>
        <dbReference type="SAM" id="SignalP"/>
    </source>
</evidence>
<evidence type="ECO:0000259" key="22">
    <source>
        <dbReference type="SMART" id="SM00906"/>
    </source>
</evidence>
<dbReference type="SMART" id="SM00906">
    <property type="entry name" value="Fungal_trans"/>
    <property type="match status" value="1"/>
</dbReference>
<dbReference type="GeneID" id="63791624"/>
<keyword evidence="12 17" id="KW-0539">Nucleus</keyword>
<dbReference type="GO" id="GO:0045490">
    <property type="term" value="P:pectin catabolic process"/>
    <property type="evidence" value="ECO:0007669"/>
    <property type="project" value="UniProtKB-ARBA"/>
</dbReference>
<dbReference type="InterPro" id="IPR007219">
    <property type="entry name" value="XnlR_reg_dom"/>
</dbReference>
<evidence type="ECO:0000256" key="19">
    <source>
        <dbReference type="RuleBase" id="RU361169"/>
    </source>
</evidence>
<dbReference type="NCBIfam" id="TIGR01694">
    <property type="entry name" value="MTAP"/>
    <property type="match status" value="1"/>
</dbReference>
<dbReference type="PANTHER" id="PTHR31884">
    <property type="entry name" value="POLYGALACTURONASE"/>
    <property type="match status" value="1"/>
</dbReference>
<dbReference type="GO" id="GO:0008270">
    <property type="term" value="F:zinc ion binding"/>
    <property type="evidence" value="ECO:0007669"/>
    <property type="project" value="InterPro"/>
</dbReference>
<proteinExistence type="inferred from homology"/>
<feature type="site" description="Important for substrate specificity" evidence="17">
    <location>
        <position position="1111"/>
    </location>
</feature>
<evidence type="ECO:0000256" key="4">
    <source>
        <dbReference type="ARBA" id="ARBA00022676"/>
    </source>
</evidence>
<evidence type="ECO:0000256" key="14">
    <source>
        <dbReference type="ARBA" id="ARBA00023316"/>
    </source>
</evidence>
<keyword evidence="10" id="KW-1015">Disulfide bond</keyword>
<dbReference type="HAMAP" id="MF_01963">
    <property type="entry name" value="MTAP"/>
    <property type="match status" value="1"/>
</dbReference>
<dbReference type="GO" id="GO:0006351">
    <property type="term" value="P:DNA-templated transcription"/>
    <property type="evidence" value="ECO:0007669"/>
    <property type="project" value="InterPro"/>
</dbReference>
<comment type="subunit">
    <text evidence="17">Homotrimer.</text>
</comment>
<dbReference type="FunFam" id="2.160.20.10:FF:000002">
    <property type="entry name" value="Endopolygalacturonase D"/>
    <property type="match status" value="1"/>
</dbReference>
<dbReference type="PROSITE" id="PS01240">
    <property type="entry name" value="PNP_MTAP_2"/>
    <property type="match status" value="1"/>
</dbReference>
<protein>
    <recommendedName>
        <fullName evidence="17">S-methyl-5'-thioadenosine phosphorylase</fullName>
        <ecNumber evidence="17">2.4.2.28</ecNumber>
    </recommendedName>
    <alternativeName>
        <fullName evidence="17">5'-methylthioadenosine phosphorylase</fullName>
        <shortName evidence="17">MTA phosphorylase</shortName>
        <shortName evidence="17">MTAP</shortName>
        <shortName evidence="17">MTAPase</shortName>
    </alternativeName>
</protein>
<evidence type="ECO:0000256" key="15">
    <source>
        <dbReference type="ARBA" id="ARBA00034074"/>
    </source>
</evidence>
<evidence type="ECO:0000256" key="20">
    <source>
        <dbReference type="SAM" id="MobiDB-lite"/>
    </source>
</evidence>
<dbReference type="UniPathway" id="UPA00904">
    <property type="reaction ID" value="UER00873"/>
</dbReference>
<dbReference type="Gene3D" id="2.160.20.10">
    <property type="entry name" value="Single-stranded right-handed beta-helix, Pectin lyase-like"/>
    <property type="match status" value="1"/>
</dbReference>
<evidence type="ECO:0000256" key="11">
    <source>
        <dbReference type="ARBA" id="ARBA00023180"/>
    </source>
</evidence>
<sequence>MRSALVLSFLLPLALGCNNPANHPCAAVYTASRSSASEFCATFTASTITATTGLPTWASACANEVKQLSSACSCLDTTWTTTTGVVAASTSVAATTTPVVVSISTPVAETTSTAVAVVSSIKAATSATSVRATTLATSTKTTASITSAVDTAGACVVTSYAGISSAVKSCTNIVLSNISAPPSSTIDLQSLQTGATVTFAGTTSFGTTLDSDFDPIVISGTDYTITGADGHIIDGNGANYWDGEGSNGGQAKPDHFIVVKDSYNAQITNLNIQNWPTHCFYINGVQGLTVSGLTLDNSAGDEPNSLSGSDPAAHNTDGFDISGSDTVTLQNIKVYNQDDCVAVTSGSNIIVSDTYCSGGHGLSIGSVGGKSNNTVAGVTFENSQVVNSQNGCRIKSNSGTTGSISNVIYQNITLSSISDYGIDVQQDYLNGGPTGDPTNGVTISGISFIDVTGTCTDDGTDYYILCGDGSCSDFTFSGVSITGGVYGSRDVKDYTGSVSAKAALYAFLSIVTIIGFTKQGTSHGPSGEFYAAKAQSYLVDIVQESTMDGLQALTSLILATSFSGDYKKAAMFVAMASRIAYALGGHKNPFESQSSVYDTSRPECHIRNLFWLCYTFDKELALRTGQPPSISDDNCDLTLPPGYVELQNSNICCPDVVIDNTTVPLYPWDPRLSVLKSRTYMLLYSESALRKSKSEILKHIRELDDTLEQWRLSLDREFRPTLAFSEDMLFPSALATQPVMLRLAYHHCVIIIHGASNRCRDPSGDLDMQEIGVASSLGLSVEASRSSLLYLQAALPNIAGECFWHILFYVVSSIVTILGHMISNPNDPKSISDFELLLQVSDMVQSFPITELSAAELIQMQLVKDFSQELVGITGMATFDHKVRIAVIGGTGLQDLPGFTKVASLDIETPWGKPSSPITIIHHQSSASGKDVPVAFLSRHGTHHQIAPHEVPNRANIAALRSLGVRTVIAFSAVGSLQEVIKPRDFVVPDQIIDRTKGVRPFTFFEGGVVGHVPFGDPFDENVAKIVRECGHSLEGDGVVLHDRGTLICMEGPQFSTRAESNMYRSFGGSVINMSALPEAKLAREAELAYQMICMSTDYDCWHESTADVTVEMVMGHMKANAVNARRFVGAVLDALALDENAETVNAKHLEGGIKFGMSTPHTAWNEDVKKRMEFLFPGYF</sequence>
<feature type="active site" evidence="18">
    <location>
        <position position="360"/>
    </location>
</feature>
<dbReference type="GO" id="GO:0005737">
    <property type="term" value="C:cytoplasm"/>
    <property type="evidence" value="ECO:0007669"/>
    <property type="project" value="UniProtKB-SubCell"/>
</dbReference>
<keyword evidence="13 19" id="KW-0326">Glycosidase</keyword>
<name>A0A364KS77_TALAM</name>
<feature type="site" description="Important for substrate specificity" evidence="17">
    <location>
        <position position="1056"/>
    </location>
</feature>
<dbReference type="SUPFAM" id="SSF51126">
    <property type="entry name" value="Pectin lyase-like"/>
    <property type="match status" value="1"/>
</dbReference>
<dbReference type="Proteomes" id="UP000249363">
    <property type="component" value="Unassembled WGS sequence"/>
</dbReference>
<feature type="signal peptide" evidence="21">
    <location>
        <begin position="1"/>
        <end position="16"/>
    </location>
</feature>
<dbReference type="OrthoDB" id="4116913at2759"/>
<keyword evidence="17" id="KW-0963">Cytoplasm</keyword>
<dbReference type="SMART" id="SM00710">
    <property type="entry name" value="PbH1"/>
    <property type="match status" value="7"/>
</dbReference>
<keyword evidence="11" id="KW-0325">Glycoprotein</keyword>
<evidence type="ECO:0000256" key="10">
    <source>
        <dbReference type="ARBA" id="ARBA00023157"/>
    </source>
</evidence>
<feature type="region of interest" description="Disordered" evidence="20">
    <location>
        <begin position="299"/>
        <end position="319"/>
    </location>
</feature>
<feature type="binding site" evidence="17">
    <location>
        <position position="1075"/>
    </location>
    <ligand>
        <name>phosphate</name>
        <dbReference type="ChEBI" id="CHEBI:43474"/>
    </ligand>
</feature>
<dbReference type="InterPro" id="IPR018099">
    <property type="entry name" value="Purine_phosphorylase-2_CS"/>
</dbReference>
<dbReference type="SUPFAM" id="SSF53167">
    <property type="entry name" value="Purine and uridine phosphorylases"/>
    <property type="match status" value="1"/>
</dbReference>
<evidence type="ECO:0000256" key="12">
    <source>
        <dbReference type="ARBA" id="ARBA00023242"/>
    </source>
</evidence>
<feature type="binding site" evidence="17">
    <location>
        <begin position="1098"/>
        <end position="1100"/>
    </location>
    <ligand>
        <name>substrate</name>
    </ligand>
</feature>
<keyword evidence="7 21" id="KW-0732">Signal</keyword>
<keyword evidence="8" id="KW-0677">Repeat</keyword>
<keyword evidence="4 17" id="KW-0328">Glycosyltransferase</keyword>
<evidence type="ECO:0000256" key="18">
    <source>
        <dbReference type="PROSITE-ProRule" id="PRU10052"/>
    </source>
</evidence>
<dbReference type="GO" id="GO:0071555">
    <property type="term" value="P:cell wall organization"/>
    <property type="evidence" value="ECO:0007669"/>
    <property type="project" value="UniProtKB-KW"/>
</dbReference>
<dbReference type="InterPro" id="IPR006626">
    <property type="entry name" value="PbH1"/>
</dbReference>
<evidence type="ECO:0000256" key="8">
    <source>
        <dbReference type="ARBA" id="ARBA00022737"/>
    </source>
</evidence>
<dbReference type="InterPro" id="IPR050434">
    <property type="entry name" value="Glycosyl_hydrlase_28"/>
</dbReference>
<evidence type="ECO:0000256" key="17">
    <source>
        <dbReference type="HAMAP-Rule" id="MF_03155"/>
    </source>
</evidence>
<feature type="binding site" evidence="17">
    <location>
        <position position="1074"/>
    </location>
    <ligand>
        <name>substrate</name>
    </ligand>
</feature>
<organism evidence="23 24">
    <name type="scientific">Talaromyces amestolkiae</name>
    <dbReference type="NCBI Taxonomy" id="1196081"/>
    <lineage>
        <taxon>Eukaryota</taxon>
        <taxon>Fungi</taxon>
        <taxon>Dikarya</taxon>
        <taxon>Ascomycota</taxon>
        <taxon>Pezizomycotina</taxon>
        <taxon>Eurotiomycetes</taxon>
        <taxon>Eurotiomycetidae</taxon>
        <taxon>Eurotiales</taxon>
        <taxon>Trichocomaceae</taxon>
        <taxon>Talaromyces</taxon>
        <taxon>Talaromyces sect. Talaromyces</taxon>
    </lineage>
</organism>
<dbReference type="GO" id="GO:0005576">
    <property type="term" value="C:extracellular region"/>
    <property type="evidence" value="ECO:0007669"/>
    <property type="project" value="UniProtKB-SubCell"/>
</dbReference>
<dbReference type="Pfam" id="PF00295">
    <property type="entry name" value="Glyco_hydro_28"/>
    <property type="match status" value="1"/>
</dbReference>
<dbReference type="PROSITE" id="PS00502">
    <property type="entry name" value="POLYGALACTURONASE"/>
    <property type="match status" value="1"/>
</dbReference>
<dbReference type="Pfam" id="PF01048">
    <property type="entry name" value="PNP_UDP_1"/>
    <property type="match status" value="1"/>
</dbReference>
<dbReference type="GO" id="GO:0006166">
    <property type="term" value="P:purine ribonucleoside salvage"/>
    <property type="evidence" value="ECO:0007669"/>
    <property type="project" value="UniProtKB-KW"/>
</dbReference>
<feature type="binding site" evidence="17">
    <location>
        <begin position="939"/>
        <end position="940"/>
    </location>
    <ligand>
        <name>phosphate</name>
        <dbReference type="ChEBI" id="CHEBI:43474"/>
    </ligand>
</feature>
<dbReference type="PROSITE" id="PS51257">
    <property type="entry name" value="PROKAR_LIPOPROTEIN"/>
    <property type="match status" value="1"/>
</dbReference>
<dbReference type="RefSeq" id="XP_040730912.1">
    <property type="nucleotide sequence ID" value="XM_040874550.1"/>
</dbReference>
<feature type="domain" description="Xylanolytic transcriptional activator regulatory" evidence="22">
    <location>
        <begin position="569"/>
        <end position="646"/>
    </location>
</feature>
<accession>A0A364KS77</accession>
<evidence type="ECO:0000256" key="5">
    <source>
        <dbReference type="ARBA" id="ARBA00022679"/>
    </source>
</evidence>
<comment type="pathway">
    <text evidence="17">Amino-acid biosynthesis; L-methionine biosynthesis via salvage pathway; S-methyl-5-thio-alpha-D-ribose 1-phosphate from S-methyl-5'-thioadenosine (phosphorylase route): step 1/1.</text>
</comment>
<dbReference type="InterPro" id="IPR011050">
    <property type="entry name" value="Pectin_lyase_fold/virulence"/>
</dbReference>
<dbReference type="PANTHER" id="PTHR31884:SF9">
    <property type="entry name" value="ENDOPOLYGALACTURONASE D-RELATED"/>
    <property type="match status" value="1"/>
</dbReference>
<feature type="binding site" evidence="17">
    <location>
        <begin position="972"/>
        <end position="973"/>
    </location>
    <ligand>
        <name>phosphate</name>
        <dbReference type="ChEBI" id="CHEBI:43474"/>
    </ligand>
</feature>
<comment type="similarity">
    <text evidence="17">Belongs to the PNP/MTAP phosphorylase family. MTAP subfamily.</text>
</comment>
<comment type="function">
    <text evidence="17">Catalyzes the reversible phosphorylation of S-methyl-5'-thioadenosine (MTA) to adenine and 5-methylthioribose-1-phosphate. Involved in the breakdown of MTA, a major by-product of polyamine biosynthesis. Responsible for the first step in the methionine salvage pathway after MTA has been generated from S-adenosylmethionine. Has broad substrate specificity with 6-aminopurine nucleosides as preferred substrates.</text>
</comment>
<evidence type="ECO:0000256" key="6">
    <source>
        <dbReference type="ARBA" id="ARBA00022726"/>
    </source>
</evidence>
<evidence type="ECO:0000256" key="1">
    <source>
        <dbReference type="ARBA" id="ARBA00004613"/>
    </source>
</evidence>
<evidence type="ECO:0000313" key="24">
    <source>
        <dbReference type="Proteomes" id="UP000249363"/>
    </source>
</evidence>
<evidence type="ECO:0000256" key="3">
    <source>
        <dbReference type="ARBA" id="ARBA00022525"/>
    </source>
</evidence>
<keyword evidence="5 17" id="KW-0808">Transferase</keyword>
<feature type="chain" id="PRO_5016852001" description="S-methyl-5'-thioadenosine phosphorylase" evidence="21">
    <location>
        <begin position="17"/>
        <end position="1181"/>
    </location>
</feature>
<comment type="caution">
    <text evidence="23">The sequence shown here is derived from an EMBL/GenBank/DDBJ whole genome shotgun (WGS) entry which is preliminary data.</text>
</comment>
<keyword evidence="9 19" id="KW-0378">Hydrolase</keyword>
<dbReference type="InterPro" id="IPR010044">
    <property type="entry name" value="MTAP"/>
</dbReference>
<comment type="catalytic activity">
    <reaction evidence="17">
        <text>S-methyl-5'-thioadenosine + phosphate = 5-(methylsulfanyl)-alpha-D-ribose 1-phosphate + adenine</text>
        <dbReference type="Rhea" id="RHEA:11852"/>
        <dbReference type="ChEBI" id="CHEBI:16708"/>
        <dbReference type="ChEBI" id="CHEBI:17509"/>
        <dbReference type="ChEBI" id="CHEBI:43474"/>
        <dbReference type="ChEBI" id="CHEBI:58533"/>
        <dbReference type="EC" id="2.4.2.28"/>
    </reaction>
</comment>
<comment type="similarity">
    <text evidence="2 19">Belongs to the glycosyl hydrolase 28 family.</text>
</comment>
<dbReference type="FunFam" id="3.40.50.1580:FF:000008">
    <property type="entry name" value="S-methyl-5'-thioadenosine phosphorylase"/>
    <property type="match status" value="1"/>
</dbReference>
<dbReference type="GO" id="GO:0003677">
    <property type="term" value="F:DNA binding"/>
    <property type="evidence" value="ECO:0007669"/>
    <property type="project" value="InterPro"/>
</dbReference>
<keyword evidence="24" id="KW-1185">Reference proteome</keyword>
<evidence type="ECO:0000256" key="2">
    <source>
        <dbReference type="ARBA" id="ARBA00008834"/>
    </source>
</evidence>
<dbReference type="InterPro" id="IPR035994">
    <property type="entry name" value="Nucleoside_phosphorylase_sf"/>
</dbReference>
<reference evidence="23 24" key="1">
    <citation type="journal article" date="2017" name="Biotechnol. Biofuels">
        <title>Differential beta-glucosidase expression as a function of carbon source availability in Talaromyces amestolkiae: a genomic and proteomic approach.</title>
        <authorList>
            <person name="de Eugenio L.I."/>
            <person name="Mendez-Liter J.A."/>
            <person name="Nieto-Dominguez M."/>
            <person name="Alonso L."/>
            <person name="Gil-Munoz J."/>
            <person name="Barriuso J."/>
            <person name="Prieto A."/>
            <person name="Martinez M.J."/>
        </authorList>
    </citation>
    <scope>NUCLEOTIDE SEQUENCE [LARGE SCALE GENOMIC DNA]</scope>
    <source>
        <strain evidence="23 24">CIB</strain>
    </source>
</reference>
<comment type="catalytic activity">
    <reaction evidence="15">
        <text>(1,4-alpha-D-galacturonosyl)n+m + H2O = (1,4-alpha-D-galacturonosyl)n + (1,4-alpha-D-galacturonosyl)m.</text>
        <dbReference type="EC" id="3.2.1.15"/>
    </reaction>
</comment>
<dbReference type="EMBL" id="MIKG01000003">
    <property type="protein sequence ID" value="RAO66395.1"/>
    <property type="molecule type" value="Genomic_DNA"/>
</dbReference>
<dbReference type="CDD" id="cd09010">
    <property type="entry name" value="MTAP_SsMTAPII_like_MTIP"/>
    <property type="match status" value="1"/>
</dbReference>
<dbReference type="EC" id="2.4.2.28" evidence="17"/>
<dbReference type="GO" id="GO:0005634">
    <property type="term" value="C:nucleus"/>
    <property type="evidence" value="ECO:0007669"/>
    <property type="project" value="UniProtKB-SubCell"/>
</dbReference>
<evidence type="ECO:0000256" key="9">
    <source>
        <dbReference type="ARBA" id="ARBA00022801"/>
    </source>
</evidence>
<dbReference type="Gene3D" id="3.40.50.1580">
    <property type="entry name" value="Nucleoside phosphorylase domain"/>
    <property type="match status" value="1"/>
</dbReference>
<comment type="function">
    <text evidence="16">Involved in maceration and soft-rotting of plant tissue. Hydrolyzes the 1,4-alpha glycosidic bonds of de-esterified pectate in the smooth region of the plant cell wall.</text>
</comment>
<keyword evidence="3" id="KW-0964">Secreted</keyword>
<dbReference type="CDD" id="cd12148">
    <property type="entry name" value="fungal_TF_MHR"/>
    <property type="match status" value="1"/>
</dbReference>
<dbReference type="InterPro" id="IPR000845">
    <property type="entry name" value="Nucleoside_phosphorylase_d"/>
</dbReference>
<dbReference type="InterPro" id="IPR000743">
    <property type="entry name" value="Glyco_hydro_28"/>
</dbReference>
<evidence type="ECO:0000256" key="13">
    <source>
        <dbReference type="ARBA" id="ARBA00023295"/>
    </source>
</evidence>
<keyword evidence="14" id="KW-0961">Cell wall biogenesis/degradation</keyword>